<feature type="compositionally biased region" description="Polar residues" evidence="11">
    <location>
        <begin position="1658"/>
        <end position="1675"/>
    </location>
</feature>
<dbReference type="STRING" id="61424.A0A2T9Y7A6"/>
<dbReference type="InterPro" id="IPR010926">
    <property type="entry name" value="Myosin_TH1"/>
</dbReference>
<dbReference type="Gene3D" id="1.20.5.4820">
    <property type="match status" value="1"/>
</dbReference>
<dbReference type="InterPro" id="IPR001452">
    <property type="entry name" value="SH3_domain"/>
</dbReference>
<evidence type="ECO:0000256" key="5">
    <source>
        <dbReference type="ARBA" id="ARBA00022840"/>
    </source>
</evidence>
<dbReference type="GO" id="GO:0051666">
    <property type="term" value="P:actin cortical patch localization"/>
    <property type="evidence" value="ECO:0007669"/>
    <property type="project" value="TreeGrafter"/>
</dbReference>
<dbReference type="Gene3D" id="1.20.120.720">
    <property type="entry name" value="Myosin VI head, motor domain, U50 subdomain"/>
    <property type="match status" value="1"/>
</dbReference>
<evidence type="ECO:0000313" key="15">
    <source>
        <dbReference type="EMBL" id="PVU88213.1"/>
    </source>
</evidence>
<evidence type="ECO:0000259" key="14">
    <source>
        <dbReference type="PROSITE" id="PS51757"/>
    </source>
</evidence>
<feature type="domain" description="SH3" evidence="12">
    <location>
        <begin position="1478"/>
        <end position="1538"/>
    </location>
</feature>
<keyword evidence="5 10" id="KW-0067">ATP-binding</keyword>
<evidence type="ECO:0000259" key="13">
    <source>
        <dbReference type="PROSITE" id="PS51456"/>
    </source>
</evidence>
<reference evidence="15 16" key="1">
    <citation type="journal article" date="2018" name="MBio">
        <title>Comparative Genomics Reveals the Core Gene Toolbox for the Fungus-Insect Symbiosis.</title>
        <authorList>
            <person name="Wang Y."/>
            <person name="Stata M."/>
            <person name="Wang W."/>
            <person name="Stajich J.E."/>
            <person name="White M.M."/>
            <person name="Moncalvo J.M."/>
        </authorList>
    </citation>
    <scope>NUCLEOTIDE SEQUENCE [LARGE SCALE GENOMIC DNA]</scope>
    <source>
        <strain evidence="15 16">AUS-77-4</strain>
    </source>
</reference>
<dbReference type="PROSITE" id="PS51757">
    <property type="entry name" value="TH1"/>
    <property type="match status" value="1"/>
</dbReference>
<dbReference type="GO" id="GO:0005524">
    <property type="term" value="F:ATP binding"/>
    <property type="evidence" value="ECO:0007669"/>
    <property type="project" value="UniProtKB-UniRule"/>
</dbReference>
<dbReference type="GO" id="GO:0051286">
    <property type="term" value="C:cell tip"/>
    <property type="evidence" value="ECO:0007669"/>
    <property type="project" value="TreeGrafter"/>
</dbReference>
<dbReference type="Gene3D" id="1.10.10.820">
    <property type="match status" value="1"/>
</dbReference>
<dbReference type="SMART" id="SM00326">
    <property type="entry name" value="SH3"/>
    <property type="match status" value="1"/>
</dbReference>
<dbReference type="FunFam" id="1.20.58.530:FF:000007">
    <property type="entry name" value="Myosin IE"/>
    <property type="match status" value="1"/>
</dbReference>
<comment type="subcellular location">
    <subcellularLocation>
        <location evidence="1">Cytoplasm</location>
        <location evidence="1">Cytoskeleton</location>
        <location evidence="1">Actin patch</location>
    </subcellularLocation>
</comment>
<keyword evidence="8 10" id="KW-0009">Actin-binding</keyword>
<feature type="region of interest" description="Disordered" evidence="11">
    <location>
        <begin position="219"/>
        <end position="243"/>
    </location>
</feature>
<dbReference type="InterPro" id="IPR013961">
    <property type="entry name" value="RAI1"/>
</dbReference>
<dbReference type="Pfam" id="PF00063">
    <property type="entry name" value="Myosin_head"/>
    <property type="match status" value="1"/>
</dbReference>
<dbReference type="PANTHER" id="PTHR13140">
    <property type="entry name" value="MYOSIN"/>
    <property type="match status" value="1"/>
</dbReference>
<name>A0A2T9Y7A6_9FUNG</name>
<evidence type="ECO:0000313" key="16">
    <source>
        <dbReference type="Proteomes" id="UP000245699"/>
    </source>
</evidence>
<evidence type="ECO:0000256" key="7">
    <source>
        <dbReference type="ARBA" id="ARBA00023175"/>
    </source>
</evidence>
<feature type="compositionally biased region" description="Low complexity" evidence="11">
    <location>
        <begin position="1540"/>
        <end position="1551"/>
    </location>
</feature>
<evidence type="ECO:0000256" key="4">
    <source>
        <dbReference type="ARBA" id="ARBA00022741"/>
    </source>
</evidence>
<dbReference type="Proteomes" id="UP000245699">
    <property type="component" value="Unassembled WGS sequence"/>
</dbReference>
<dbReference type="Pfam" id="PF08652">
    <property type="entry name" value="RAI1"/>
    <property type="match status" value="2"/>
</dbReference>
<evidence type="ECO:0000256" key="10">
    <source>
        <dbReference type="PROSITE-ProRule" id="PRU00782"/>
    </source>
</evidence>
<dbReference type="PROSITE" id="PS50002">
    <property type="entry name" value="SH3"/>
    <property type="match status" value="1"/>
</dbReference>
<feature type="domain" description="TH1" evidence="14">
    <location>
        <begin position="1156"/>
        <end position="1344"/>
    </location>
</feature>
<dbReference type="InterPro" id="IPR036072">
    <property type="entry name" value="MYSc_Myo1"/>
</dbReference>
<feature type="region of interest" description="Disordered" evidence="11">
    <location>
        <begin position="1454"/>
        <end position="1490"/>
    </location>
</feature>
<dbReference type="PANTHER" id="PTHR13140:SF837">
    <property type="entry name" value="MYOSIN-3-RELATED"/>
    <property type="match status" value="1"/>
</dbReference>
<dbReference type="GO" id="GO:0007015">
    <property type="term" value="P:actin filament organization"/>
    <property type="evidence" value="ECO:0007669"/>
    <property type="project" value="TreeGrafter"/>
</dbReference>
<comment type="similarity">
    <text evidence="2 10">Belongs to the TRAFAC class myosin-kinesin ATPase superfamily. Myosin family.</text>
</comment>
<protein>
    <recommendedName>
        <fullName evidence="17">Myosin-1</fullName>
    </recommendedName>
</protein>
<dbReference type="InterPro" id="IPR036028">
    <property type="entry name" value="SH3-like_dom_sf"/>
</dbReference>
<dbReference type="Pfam" id="PF06017">
    <property type="entry name" value="Myosin_TH1"/>
    <property type="match status" value="1"/>
</dbReference>
<feature type="domain" description="Myosin motor" evidence="13">
    <location>
        <begin position="420"/>
        <end position="1098"/>
    </location>
</feature>
<feature type="compositionally biased region" description="Polar residues" evidence="11">
    <location>
        <begin position="1638"/>
        <end position="1648"/>
    </location>
</feature>
<dbReference type="InterPro" id="IPR001609">
    <property type="entry name" value="Myosin_head_motor_dom-like"/>
</dbReference>
<feature type="binding site" evidence="10">
    <location>
        <begin position="513"/>
        <end position="520"/>
    </location>
    <ligand>
        <name>ATP</name>
        <dbReference type="ChEBI" id="CHEBI:30616"/>
    </ligand>
</feature>
<dbReference type="GO" id="GO:0006897">
    <property type="term" value="P:endocytosis"/>
    <property type="evidence" value="ECO:0007669"/>
    <property type="project" value="TreeGrafter"/>
</dbReference>
<evidence type="ECO:0000256" key="11">
    <source>
        <dbReference type="SAM" id="MobiDB-lite"/>
    </source>
</evidence>
<dbReference type="Gene3D" id="2.30.30.40">
    <property type="entry name" value="SH3 Domains"/>
    <property type="match status" value="1"/>
</dbReference>
<dbReference type="CDD" id="cd11856">
    <property type="entry name" value="SH3_p47phox_like"/>
    <property type="match status" value="1"/>
</dbReference>
<dbReference type="SMART" id="SM00242">
    <property type="entry name" value="MYSc"/>
    <property type="match status" value="1"/>
</dbReference>
<feature type="region of interest" description="Disordered" evidence="11">
    <location>
        <begin position="1362"/>
        <end position="1436"/>
    </location>
</feature>
<feature type="compositionally biased region" description="Polar residues" evidence="11">
    <location>
        <begin position="1552"/>
        <end position="1592"/>
    </location>
</feature>
<evidence type="ECO:0000256" key="6">
    <source>
        <dbReference type="ARBA" id="ARBA00023123"/>
    </source>
</evidence>
<dbReference type="SUPFAM" id="SSF50044">
    <property type="entry name" value="SH3-domain"/>
    <property type="match status" value="1"/>
</dbReference>
<dbReference type="SUPFAM" id="SSF52540">
    <property type="entry name" value="P-loop containing nucleoside triphosphate hydrolases"/>
    <property type="match status" value="1"/>
</dbReference>
<dbReference type="Pfam" id="PF00018">
    <property type="entry name" value="SH3_1"/>
    <property type="match status" value="1"/>
</dbReference>
<keyword evidence="7 10" id="KW-0505">Motor protein</keyword>
<dbReference type="PRINTS" id="PR00193">
    <property type="entry name" value="MYOSINHEAVY"/>
</dbReference>
<dbReference type="GO" id="GO:0016459">
    <property type="term" value="C:myosin complex"/>
    <property type="evidence" value="ECO:0007669"/>
    <property type="project" value="UniProtKB-KW"/>
</dbReference>
<keyword evidence="4 10" id="KW-0547">Nucleotide-binding</keyword>
<evidence type="ECO:0000256" key="1">
    <source>
        <dbReference type="ARBA" id="ARBA00004134"/>
    </source>
</evidence>
<dbReference type="OrthoDB" id="6108017at2759"/>
<proteinExistence type="inferred from homology"/>
<dbReference type="GO" id="GO:0051015">
    <property type="term" value="F:actin filament binding"/>
    <property type="evidence" value="ECO:0007669"/>
    <property type="project" value="TreeGrafter"/>
</dbReference>
<accession>A0A2T9Y7A6</accession>
<dbReference type="Gene3D" id="1.20.58.530">
    <property type="match status" value="1"/>
</dbReference>
<feature type="region of interest" description="Actin-binding" evidence="10">
    <location>
        <begin position="971"/>
        <end position="993"/>
    </location>
</feature>
<evidence type="ECO:0000256" key="8">
    <source>
        <dbReference type="ARBA" id="ARBA00023203"/>
    </source>
</evidence>
<dbReference type="EMBL" id="MBFT01000647">
    <property type="protein sequence ID" value="PVU88213.1"/>
    <property type="molecule type" value="Genomic_DNA"/>
</dbReference>
<organism evidence="15 16">
    <name type="scientific">Furculomyces boomerangus</name>
    <dbReference type="NCBI Taxonomy" id="61424"/>
    <lineage>
        <taxon>Eukaryota</taxon>
        <taxon>Fungi</taxon>
        <taxon>Fungi incertae sedis</taxon>
        <taxon>Zoopagomycota</taxon>
        <taxon>Kickxellomycotina</taxon>
        <taxon>Harpellomycetes</taxon>
        <taxon>Harpellales</taxon>
        <taxon>Harpellaceae</taxon>
        <taxon>Furculomyces</taxon>
    </lineage>
</organism>
<comment type="caution">
    <text evidence="15">The sequence shown here is derived from an EMBL/GenBank/DDBJ whole genome shotgun (WGS) entry which is preliminary data.</text>
</comment>
<dbReference type="FunFam" id="1.10.10.820:FF:000001">
    <property type="entry name" value="Myosin heavy chain"/>
    <property type="match status" value="1"/>
</dbReference>
<keyword evidence="3 9" id="KW-0728">SH3 domain</keyword>
<dbReference type="GO" id="GO:0000146">
    <property type="term" value="F:microfilament motor activity"/>
    <property type="evidence" value="ECO:0007669"/>
    <property type="project" value="TreeGrafter"/>
</dbReference>
<feature type="region of interest" description="Disordered" evidence="11">
    <location>
        <begin position="1618"/>
        <end position="1688"/>
    </location>
</feature>
<keyword evidence="6 10" id="KW-0518">Myosin</keyword>
<feature type="compositionally biased region" description="Low complexity" evidence="11">
    <location>
        <begin position="1370"/>
        <end position="1384"/>
    </location>
</feature>
<evidence type="ECO:0000259" key="12">
    <source>
        <dbReference type="PROSITE" id="PS50002"/>
    </source>
</evidence>
<evidence type="ECO:0000256" key="2">
    <source>
        <dbReference type="ARBA" id="ARBA00008314"/>
    </source>
</evidence>
<gene>
    <name evidence="15" type="ORF">BB559_005687</name>
</gene>
<dbReference type="CDD" id="cd01378">
    <property type="entry name" value="MYSc_Myo1"/>
    <property type="match status" value="1"/>
</dbReference>
<evidence type="ECO:0008006" key="17">
    <source>
        <dbReference type="Google" id="ProtNLM"/>
    </source>
</evidence>
<dbReference type="GO" id="GO:0005886">
    <property type="term" value="C:plasma membrane"/>
    <property type="evidence" value="ECO:0007669"/>
    <property type="project" value="TreeGrafter"/>
</dbReference>
<dbReference type="Gene3D" id="3.40.850.10">
    <property type="entry name" value="Kinesin motor domain"/>
    <property type="match status" value="1"/>
</dbReference>
<dbReference type="InterPro" id="IPR036961">
    <property type="entry name" value="Kinesin_motor_dom_sf"/>
</dbReference>
<keyword evidence="16" id="KW-1185">Reference proteome</keyword>
<dbReference type="GO" id="GO:0030479">
    <property type="term" value="C:actin cortical patch"/>
    <property type="evidence" value="ECO:0007669"/>
    <property type="project" value="UniProtKB-SubCell"/>
</dbReference>
<evidence type="ECO:0000256" key="9">
    <source>
        <dbReference type="PROSITE-ProRule" id="PRU00192"/>
    </source>
</evidence>
<evidence type="ECO:0000256" key="3">
    <source>
        <dbReference type="ARBA" id="ARBA00022443"/>
    </source>
</evidence>
<feature type="region of interest" description="Disordered" evidence="11">
    <location>
        <begin position="1529"/>
        <end position="1592"/>
    </location>
</feature>
<dbReference type="PROSITE" id="PS51456">
    <property type="entry name" value="MYOSIN_MOTOR"/>
    <property type="match status" value="1"/>
</dbReference>
<sequence>MENQKPNPISKFNMHPLSQFRRDYPTFSEPSELSYFSIDSNRNIVNDDSALSLFSPNKTPMGADLSEGYESWIKKDSNVVEHLDNLLNHVSSLLLSGIDIERYKANIYSYRGMITKIMCTPYSSKDSWNMNIVRHKGTIFIEEYKTEEDKEKNSDVSDSQKHMMYSGYKFEQLYTESKESSLKSCDINEDNYEKYDGSDDLIHKSAKCATSDISDTDKNVESLVDGDDNPSNSASTPRKKLRGNREEVVNNNVEYCSVYTVMFEKLRIIMGAEIDCIEGERPDSHPNRKYVELKTSKEINNERDKRSFERYKLLKYWAQSYLAGISKIFVGFRDPNLILRGGTMLNTHEIPRMVRGGKLWDPRVCLNFAFKVLSWVCKTINTDDPNIVYRLKYNPDSGTAKGKAFNKATWADSSTRKKQAGVSDMTLLSKITNEEISENLKKRFQNAEIYTYIGNVLISVNPFKDLGIYTPEIIKSYQGKNKLELAPHVYAIAEGSFKNMISYRENQCVIISGESGAGKTEAAKRILEYIAVVSGESSSSIQKVKEMTLATSPLLEGFGNAKTLRNNNSSRHGKYLEVQFNTSGEPTGAKITNYLLEKSRVVSQIKNERNFHIFYQITKAVPQKYRDMFGISKPEDFKYTSAAGCINVNNIDDVSDYNEVMNAMNIIGLSSQEQEGLLCLLSAILWLGNVEFIENENSESKIANPDVVDFISYLIQTDSALLTSTLETRIIETVRSGRRGSIYNVPLNRTQAIAARDGLAMAIYTRMFDWIVSRVNSSLEATSTVSNQIGVLDIYGFEIFDKNSFEQLCINYVNEKLQQIFIELTLKTEQEEYVREQIVWTPIDYFNNKVVCDLIESRRPPGLFATMNDAVATAHADSTAADNSLKQRLSSMNSKYFELRDVSFTVKHYAGNVTYDISGMTDKNKDQLLRDHLNLCTNSSNRFLAGLFNENDMSENKKRPPTASDRIKTSANDLVVKLSNSQPSYVRTIKPNENKSSTEYDERRVLHQVKYLGLCENIRVRRAGFAYRQTFDKFVERFYLLSGSTSYAGEYTWKGDTKTACAQIFRDTNISREEWQMGVTKTFIRHPETLWALENMREKYWYNMAVRIQRAWRRYMAYKNECARKIQTAYRKNKNNLMYVQTRNYGHRLLDGRKERRRFSLVSYRTYFGDYLNVNHSQSGQGSITRSTLKLGSNDRVVFSGNVDFLVSRQMRSAKPAPRIFVLTNQYIYIISQTVERGLYKQTLEQKAALVSISKISLSPLQDGWTILIIDQVPSFVFRSDMKTEILTHLMMLTNGRIQLSISPQLEYYNKKMKLCKLQFSKNESAKFEAFNSKSVVVASGMPPNSESNPPARRLQSQSFKKVVNQVRKTPAQTTKTPKTQPTYNNPPPRQNNVAPQLKMPDAGDFGIKQGSFGQQKAVQPAMQMPQPRVSQNQETAKPNLNTQLAQRLNQNSRFSNDQSRPQNSINQSMANNRPSNTYQRPAVTSISQNKPQNINMNLITGQEYEVLEKNPNGWWFAKNSSGQSGWIPSNYLDPVPRESSQSIPRPSTSSYGNSASQSNYGGKVNMGSTQSSGQYNQVNTDYNSRNSSGYLSKLDSQNTAVDNDSMAKLAAALAEWPSSPDKLNGSGGNRFSGSGNKIQGGNNSSNKMAGMDRYSRPNYSNTGYGQNSRMNQTRHNNDSDDDEEAWN</sequence>
<dbReference type="InterPro" id="IPR027417">
    <property type="entry name" value="P-loop_NTPase"/>
</dbReference>